<dbReference type="EMBL" id="CP114040">
    <property type="protein sequence ID" value="WAS89961.1"/>
    <property type="molecule type" value="Genomic_DNA"/>
</dbReference>
<dbReference type="Proteomes" id="UP001164459">
    <property type="component" value="Chromosome"/>
</dbReference>
<feature type="signal peptide" evidence="1">
    <location>
        <begin position="1"/>
        <end position="25"/>
    </location>
</feature>
<dbReference type="PROSITE" id="PS51257">
    <property type="entry name" value="PROKAR_LIPOPROTEIN"/>
    <property type="match status" value="1"/>
</dbReference>
<proteinExistence type="predicted"/>
<gene>
    <name evidence="2" type="ORF">O0S08_27525</name>
</gene>
<feature type="chain" id="PRO_5046762112" evidence="1">
    <location>
        <begin position="26"/>
        <end position="116"/>
    </location>
</feature>
<reference evidence="2" key="1">
    <citation type="submission" date="2022-11" db="EMBL/GenBank/DDBJ databases">
        <title>Minimal conservation of predation-associated metabolite biosynthetic gene clusters underscores biosynthetic potential of Myxococcota including descriptions for ten novel species: Archangium lansinium sp. nov., Myxococcus landrumus sp. nov., Nannocystis bai.</title>
        <authorList>
            <person name="Ahearne A."/>
            <person name="Stevens C."/>
            <person name="Dowd S."/>
        </authorList>
    </citation>
    <scope>NUCLEOTIDE SEQUENCE</scope>
    <source>
        <strain evidence="2">Fl3</strain>
    </source>
</reference>
<organism evidence="2 3">
    <name type="scientific">Nannocystis punicea</name>
    <dbReference type="NCBI Taxonomy" id="2995304"/>
    <lineage>
        <taxon>Bacteria</taxon>
        <taxon>Pseudomonadati</taxon>
        <taxon>Myxococcota</taxon>
        <taxon>Polyangia</taxon>
        <taxon>Nannocystales</taxon>
        <taxon>Nannocystaceae</taxon>
        <taxon>Nannocystis</taxon>
    </lineage>
</organism>
<protein>
    <submittedName>
        <fullName evidence="2">Uncharacterized protein</fullName>
    </submittedName>
</protein>
<accession>A0ABY7GSN1</accession>
<evidence type="ECO:0000313" key="2">
    <source>
        <dbReference type="EMBL" id="WAS89961.1"/>
    </source>
</evidence>
<dbReference type="RefSeq" id="WP_269032286.1">
    <property type="nucleotide sequence ID" value="NZ_CP114040.1"/>
</dbReference>
<evidence type="ECO:0000256" key="1">
    <source>
        <dbReference type="SAM" id="SignalP"/>
    </source>
</evidence>
<name>A0ABY7GSN1_9BACT</name>
<keyword evidence="3" id="KW-1185">Reference proteome</keyword>
<sequence length="116" mass="12387">MRPASFFRSALALLALAGCSLSEQLAGEPCAVAEDCWRTQECAQTAEEAALELPGMCLPKGTGCVRGQQLGCACDPMDFDADCGIAAAKIEVEYPNMICDPDRRICVLEQDEEGQP</sequence>
<evidence type="ECO:0000313" key="3">
    <source>
        <dbReference type="Proteomes" id="UP001164459"/>
    </source>
</evidence>
<keyword evidence="1" id="KW-0732">Signal</keyword>